<dbReference type="OrthoDB" id="69928at2759"/>
<dbReference type="PANTHER" id="PTHR15696:SF36">
    <property type="entry name" value="NONSENSE-MEDIATED MRNA DECAY FACTOR"/>
    <property type="match status" value="1"/>
</dbReference>
<organism evidence="4 5">
    <name type="scientific">Pisolithus tinctorius Marx 270</name>
    <dbReference type="NCBI Taxonomy" id="870435"/>
    <lineage>
        <taxon>Eukaryota</taxon>
        <taxon>Fungi</taxon>
        <taxon>Dikarya</taxon>
        <taxon>Basidiomycota</taxon>
        <taxon>Agaricomycotina</taxon>
        <taxon>Agaricomycetes</taxon>
        <taxon>Agaricomycetidae</taxon>
        <taxon>Boletales</taxon>
        <taxon>Sclerodermatineae</taxon>
        <taxon>Pisolithaceae</taxon>
        <taxon>Pisolithus</taxon>
    </lineage>
</organism>
<feature type="region of interest" description="Disordered" evidence="1">
    <location>
        <begin position="905"/>
        <end position="936"/>
    </location>
</feature>
<dbReference type="PANTHER" id="PTHR15696">
    <property type="entry name" value="SMG-7 SUPPRESSOR WITH MORPHOLOGICAL EFFECT ON GENITALIA PROTEIN 7"/>
    <property type="match status" value="1"/>
</dbReference>
<feature type="region of interest" description="Disordered" evidence="1">
    <location>
        <begin position="741"/>
        <end position="811"/>
    </location>
</feature>
<dbReference type="Gene3D" id="1.25.40.10">
    <property type="entry name" value="Tetratricopeptide repeat domain"/>
    <property type="match status" value="1"/>
</dbReference>
<protein>
    <recommendedName>
        <fullName evidence="6">DNA/RNA-binding domain-containing protein</fullName>
    </recommendedName>
</protein>
<feature type="compositionally biased region" description="Acidic residues" evidence="1">
    <location>
        <begin position="782"/>
        <end position="791"/>
    </location>
</feature>
<dbReference type="Pfam" id="PF10373">
    <property type="entry name" value="EST1_DNA_bind"/>
    <property type="match status" value="1"/>
</dbReference>
<dbReference type="SUPFAM" id="SSF48452">
    <property type="entry name" value="TPR-like"/>
    <property type="match status" value="1"/>
</dbReference>
<keyword evidence="5" id="KW-1185">Reference proteome</keyword>
<dbReference type="STRING" id="870435.A0A0C3P5D2"/>
<feature type="compositionally biased region" description="Basic and acidic residues" evidence="1">
    <location>
        <begin position="741"/>
        <end position="750"/>
    </location>
</feature>
<reference evidence="5" key="2">
    <citation type="submission" date="2015-01" db="EMBL/GenBank/DDBJ databases">
        <title>Evolutionary Origins and Diversification of the Mycorrhizal Mutualists.</title>
        <authorList>
            <consortium name="DOE Joint Genome Institute"/>
            <consortium name="Mycorrhizal Genomics Consortium"/>
            <person name="Kohler A."/>
            <person name="Kuo A."/>
            <person name="Nagy L.G."/>
            <person name="Floudas D."/>
            <person name="Copeland A."/>
            <person name="Barry K.W."/>
            <person name="Cichocki N."/>
            <person name="Veneault-Fourrey C."/>
            <person name="LaButti K."/>
            <person name="Lindquist E.A."/>
            <person name="Lipzen A."/>
            <person name="Lundell T."/>
            <person name="Morin E."/>
            <person name="Murat C."/>
            <person name="Riley R."/>
            <person name="Ohm R."/>
            <person name="Sun H."/>
            <person name="Tunlid A."/>
            <person name="Henrissat B."/>
            <person name="Grigoriev I.V."/>
            <person name="Hibbett D.S."/>
            <person name="Martin F."/>
        </authorList>
    </citation>
    <scope>NUCLEOTIDE SEQUENCE [LARGE SCALE GENOMIC DNA]</scope>
    <source>
        <strain evidence="5">Marx 270</strain>
    </source>
</reference>
<dbReference type="InParanoid" id="A0A0C3P5D2"/>
<dbReference type="InterPro" id="IPR019458">
    <property type="entry name" value="Est1-like_N"/>
</dbReference>
<evidence type="ECO:0000259" key="3">
    <source>
        <dbReference type="Pfam" id="PF10374"/>
    </source>
</evidence>
<reference evidence="4 5" key="1">
    <citation type="submission" date="2014-04" db="EMBL/GenBank/DDBJ databases">
        <authorList>
            <consortium name="DOE Joint Genome Institute"/>
            <person name="Kuo A."/>
            <person name="Kohler A."/>
            <person name="Costa M.D."/>
            <person name="Nagy L.G."/>
            <person name="Floudas D."/>
            <person name="Copeland A."/>
            <person name="Barry K.W."/>
            <person name="Cichocki N."/>
            <person name="Veneault-Fourrey C."/>
            <person name="LaButti K."/>
            <person name="Lindquist E.A."/>
            <person name="Lipzen A."/>
            <person name="Lundell T."/>
            <person name="Morin E."/>
            <person name="Murat C."/>
            <person name="Sun H."/>
            <person name="Tunlid A."/>
            <person name="Henrissat B."/>
            <person name="Grigoriev I.V."/>
            <person name="Hibbett D.S."/>
            <person name="Martin F."/>
            <person name="Nordberg H.P."/>
            <person name="Cantor M.N."/>
            <person name="Hua S.X."/>
        </authorList>
    </citation>
    <scope>NUCLEOTIDE SEQUENCE [LARGE SCALE GENOMIC DNA]</scope>
    <source>
        <strain evidence="4 5">Marx 270</strain>
    </source>
</reference>
<accession>A0A0C3P5D2</accession>
<feature type="region of interest" description="Disordered" evidence="1">
    <location>
        <begin position="108"/>
        <end position="136"/>
    </location>
</feature>
<name>A0A0C3P5D2_PISTI</name>
<dbReference type="InterPro" id="IPR011990">
    <property type="entry name" value="TPR-like_helical_dom_sf"/>
</dbReference>
<evidence type="ECO:0000313" key="4">
    <source>
        <dbReference type="EMBL" id="KIO02509.1"/>
    </source>
</evidence>
<evidence type="ECO:0000259" key="2">
    <source>
        <dbReference type="Pfam" id="PF10373"/>
    </source>
</evidence>
<feature type="region of interest" description="Disordered" evidence="1">
    <location>
        <begin position="841"/>
        <end position="867"/>
    </location>
</feature>
<dbReference type="AlphaFoldDB" id="A0A0C3P5D2"/>
<dbReference type="Pfam" id="PF10374">
    <property type="entry name" value="EST1"/>
    <property type="match status" value="1"/>
</dbReference>
<evidence type="ECO:0000256" key="1">
    <source>
        <dbReference type="SAM" id="MobiDB-lite"/>
    </source>
</evidence>
<feature type="compositionally biased region" description="Polar residues" evidence="1">
    <location>
        <begin position="922"/>
        <end position="936"/>
    </location>
</feature>
<feature type="domain" description="DNA/RNA-binding" evidence="2">
    <location>
        <begin position="311"/>
        <end position="622"/>
    </location>
</feature>
<dbReference type="Proteomes" id="UP000054217">
    <property type="component" value="Unassembled WGS sequence"/>
</dbReference>
<dbReference type="InterPro" id="IPR018834">
    <property type="entry name" value="DNA/RNA-bd_Est1-type"/>
</dbReference>
<feature type="domain" description="Telomerase activating protein Est1-like N-terminal" evidence="3">
    <location>
        <begin position="81"/>
        <end position="265"/>
    </location>
</feature>
<feature type="region of interest" description="Disordered" evidence="1">
    <location>
        <begin position="266"/>
        <end position="301"/>
    </location>
</feature>
<feature type="region of interest" description="Disordered" evidence="1">
    <location>
        <begin position="629"/>
        <end position="659"/>
    </location>
</feature>
<feature type="region of interest" description="Disordered" evidence="1">
    <location>
        <begin position="196"/>
        <end position="228"/>
    </location>
</feature>
<feature type="non-terminal residue" evidence="4">
    <location>
        <position position="936"/>
    </location>
</feature>
<evidence type="ECO:0008006" key="6">
    <source>
        <dbReference type="Google" id="ProtNLM"/>
    </source>
</evidence>
<dbReference type="HOGENOM" id="CLU_011778_0_0_1"/>
<gene>
    <name evidence="4" type="ORF">M404DRAFT_147748</name>
</gene>
<proteinExistence type="predicted"/>
<dbReference type="EMBL" id="KN831981">
    <property type="protein sequence ID" value="KIO02509.1"/>
    <property type="molecule type" value="Genomic_DNA"/>
</dbReference>
<feature type="compositionally biased region" description="Basic and acidic residues" evidence="1">
    <location>
        <begin position="758"/>
        <end position="781"/>
    </location>
</feature>
<dbReference type="InterPro" id="IPR045153">
    <property type="entry name" value="Est1/Ebs1-like"/>
</dbReference>
<sequence length="936" mass="103728">MISRTYIPASWYGRGHQHHFGWNRLNGLGYREAKGIYQGLKELLKTHNPWDKEVEFNRKNLRRLYLRLLLVEPYAKESKDAETHLWMQTSYQFISLYKQNISNLDRVLQQPGRPPRRNRVPPDQGSDQQHQDQRKHGPVEYRKLMQRFRQFLAEEEKFWIRFVARYHRQFNISEARPVLIELGEISATANMKIPELGDTKHENNSAGSGTARPPRDHFGFPPEDTVALHPPPNIDEAERHAAILAIVTKALVCLGDIARYRELYNESGGRPKAGHEDGPGVGPARRGRSRREGPNSSGFGQVTRARTYHRSISLYEHARALVPSDGNAAHQLGILAFYGGDIFHALYWYWRALCVRAPYEAAVENVRKVLARAASEGASRWSSQGARVESDEKVLARKVEKMKENIAFLYALLRVGAQRLNVSTDVLASHVAESFKSLVSERALPAEMVTRVVVLVQGALWKHRMIRDASRAPSAPQISKPPVIESQLFMHLLSLHRALFEVGAAQLATPPPSDASENELAPRITAVFRRMLPALRVASKWMVGNVSYIIKALSASSHGTDLNNGARGCETEDAQHGGIALFLIRFTEFYTALGKTFPLEKLPKLEAPLDEDVDLKGFLPLRGKMIGDDIGDRRGQGTTSLAAEGAGKQNGNKERRRAYAPTKVPKEVHPNEEQLMRIWDLVTDAKALTEVKGFPVRMEGSVFLLDDAGFETGTKSSSFIPPAAMSPSSNLAFLPELPDERKHERVHQQDDDVGTDAGRTDDDPVGDAFREVLDNRPSSESERDEDEDEDQIVWNPRPITSPPKTVMPTTPILPETITADARTVKVKESPKEPIAMITPSLNSAALPSPPHRAVTSSKPKSPPAAAGTTAQDLLNSVMALGGSSNRIAGGLKTSADLGLSPRLASGVVPSQQPPSFLFGPGLQSSPFSIWSTSLDQ</sequence>
<evidence type="ECO:0000313" key="5">
    <source>
        <dbReference type="Proteomes" id="UP000054217"/>
    </source>
</evidence>